<name>A6FWU1_9BACT</name>
<evidence type="ECO:0008006" key="4">
    <source>
        <dbReference type="Google" id="ProtNLM"/>
    </source>
</evidence>
<feature type="region of interest" description="Disordered" evidence="1">
    <location>
        <begin position="314"/>
        <end position="347"/>
    </location>
</feature>
<evidence type="ECO:0000256" key="1">
    <source>
        <dbReference type="SAM" id="MobiDB-lite"/>
    </source>
</evidence>
<dbReference type="AlphaFoldDB" id="A6FWU1"/>
<organism evidence="2 3">
    <name type="scientific">Plesiocystis pacifica SIR-1</name>
    <dbReference type="NCBI Taxonomy" id="391625"/>
    <lineage>
        <taxon>Bacteria</taxon>
        <taxon>Pseudomonadati</taxon>
        <taxon>Myxococcota</taxon>
        <taxon>Polyangia</taxon>
        <taxon>Nannocystales</taxon>
        <taxon>Nannocystaceae</taxon>
        <taxon>Plesiocystis</taxon>
    </lineage>
</organism>
<dbReference type="Proteomes" id="UP000005801">
    <property type="component" value="Unassembled WGS sequence"/>
</dbReference>
<dbReference type="EMBL" id="ABCS01000001">
    <property type="protein sequence ID" value="EDM81765.1"/>
    <property type="molecule type" value="Genomic_DNA"/>
</dbReference>
<proteinExistence type="predicted"/>
<feature type="compositionally biased region" description="Low complexity" evidence="1">
    <location>
        <begin position="327"/>
        <end position="340"/>
    </location>
</feature>
<protein>
    <recommendedName>
        <fullName evidence="4">Lipoprotein</fullName>
    </recommendedName>
</protein>
<comment type="caution">
    <text evidence="2">The sequence shown here is derived from an EMBL/GenBank/DDBJ whole genome shotgun (WGS) entry which is preliminary data.</text>
</comment>
<dbReference type="STRING" id="391625.PPSIR1_04843"/>
<feature type="compositionally biased region" description="Basic and acidic residues" evidence="1">
    <location>
        <begin position="24"/>
        <end position="40"/>
    </location>
</feature>
<evidence type="ECO:0000313" key="3">
    <source>
        <dbReference type="Proteomes" id="UP000005801"/>
    </source>
</evidence>
<sequence length="347" mass="36638">MSRLAPALTVVALLGCEPPPDTSGKAEGDAKTAEDSKAAADEGAAVDPNVCERGPIEAELKRFCDYDIGIPPVAVPKVPWAGPSYHPTTSTIMTLTKRGLLDPQGAKKFISIQDWLADPPRRVPEPGELAIAVAADVPVSAVAELQRGLSAKGRKEVRFLVQVTEDTPVPQPRLPELLETLTAQTPGDPSKRLMLTGQLIKQHGAECQELGGAFQTLAMVGQDERCAHLAKASAAALEHCNCTKRDEIMTLLYAMTMGFEPPKGRTAAVPVALDPQAKYRPKEGMTFGELAVEQFTDTQLHHLWLDVVAPPMVPEGATPPAEPAPAAPSESAPAAEAEAGPTPPAAP</sequence>
<feature type="region of interest" description="Disordered" evidence="1">
    <location>
        <begin position="15"/>
        <end position="46"/>
    </location>
</feature>
<gene>
    <name evidence="2" type="ORF">PPSIR1_04843</name>
</gene>
<reference evidence="2 3" key="1">
    <citation type="submission" date="2007-06" db="EMBL/GenBank/DDBJ databases">
        <authorList>
            <person name="Shimkets L."/>
            <person name="Ferriera S."/>
            <person name="Johnson J."/>
            <person name="Kravitz S."/>
            <person name="Beeson K."/>
            <person name="Sutton G."/>
            <person name="Rogers Y.-H."/>
            <person name="Friedman R."/>
            <person name="Frazier M."/>
            <person name="Venter J.C."/>
        </authorList>
    </citation>
    <scope>NUCLEOTIDE SEQUENCE [LARGE SCALE GENOMIC DNA]</scope>
    <source>
        <strain evidence="2 3">SIR-1</strain>
    </source>
</reference>
<accession>A6FWU1</accession>
<dbReference type="PROSITE" id="PS51257">
    <property type="entry name" value="PROKAR_LIPOPROTEIN"/>
    <property type="match status" value="1"/>
</dbReference>
<evidence type="ECO:0000313" key="2">
    <source>
        <dbReference type="EMBL" id="EDM81765.1"/>
    </source>
</evidence>
<keyword evidence="3" id="KW-1185">Reference proteome</keyword>